<dbReference type="GO" id="GO:0070301">
    <property type="term" value="P:cellular response to hydrogen peroxide"/>
    <property type="evidence" value="ECO:0007669"/>
    <property type="project" value="TreeGrafter"/>
</dbReference>
<dbReference type="GO" id="GO:0005829">
    <property type="term" value="C:cytosol"/>
    <property type="evidence" value="ECO:0007669"/>
    <property type="project" value="TreeGrafter"/>
</dbReference>
<keyword evidence="3" id="KW-0349">Heme</keyword>
<dbReference type="InterPro" id="IPR000763">
    <property type="entry name" value="Catalase_peroxidase"/>
</dbReference>
<sequence>MRAKKPMRIRVYIPRTFALVGSSLLLSSEFPPHFCALLPPPAVFLSLANLLTNLLDIGTVWSPIAGSKNELYIGKNRTTGAEKWVASRADLVFGSHAELRAISEVYAEAGGQDQLVSNFVAAWVKVMDLDRFDVKK</sequence>
<proteinExistence type="predicted"/>
<dbReference type="GO" id="GO:0004096">
    <property type="term" value="F:catalase activity"/>
    <property type="evidence" value="ECO:0007669"/>
    <property type="project" value="InterPro"/>
</dbReference>
<dbReference type="OrthoDB" id="5402320at2759"/>
<evidence type="ECO:0000313" key="7">
    <source>
        <dbReference type="EMBL" id="KAF4630266.1"/>
    </source>
</evidence>
<evidence type="ECO:0000256" key="3">
    <source>
        <dbReference type="ARBA" id="ARBA00022617"/>
    </source>
</evidence>
<evidence type="ECO:0000256" key="2">
    <source>
        <dbReference type="ARBA" id="ARBA00022559"/>
    </source>
</evidence>
<dbReference type="GO" id="GO:0042744">
    <property type="term" value="P:hydrogen peroxide catabolic process"/>
    <property type="evidence" value="ECO:0007669"/>
    <property type="project" value="TreeGrafter"/>
</dbReference>
<keyword evidence="5" id="KW-0560">Oxidoreductase</keyword>
<dbReference type="AlphaFoldDB" id="A0A8H4W1M3"/>
<evidence type="ECO:0000256" key="4">
    <source>
        <dbReference type="ARBA" id="ARBA00022723"/>
    </source>
</evidence>
<protein>
    <recommendedName>
        <fullName evidence="9">Plant heme peroxidase family profile domain-containing protein</fullName>
    </recommendedName>
</protein>
<dbReference type="Proteomes" id="UP000566819">
    <property type="component" value="Unassembled WGS sequence"/>
</dbReference>
<evidence type="ECO:0000256" key="6">
    <source>
        <dbReference type="ARBA" id="ARBA00023004"/>
    </source>
</evidence>
<keyword evidence="2" id="KW-0575">Peroxidase</keyword>
<reference evidence="7 8" key="1">
    <citation type="submission" date="2020-03" db="EMBL/GenBank/DDBJ databases">
        <title>Draft Genome Sequence of Cudoniella acicularis.</title>
        <authorList>
            <person name="Buettner E."/>
            <person name="Kellner H."/>
        </authorList>
    </citation>
    <scope>NUCLEOTIDE SEQUENCE [LARGE SCALE GENOMIC DNA]</scope>
    <source>
        <strain evidence="7 8">DSM 108380</strain>
    </source>
</reference>
<dbReference type="GO" id="GO:0046872">
    <property type="term" value="F:metal ion binding"/>
    <property type="evidence" value="ECO:0007669"/>
    <property type="project" value="UniProtKB-KW"/>
</dbReference>
<dbReference type="SUPFAM" id="SSF48113">
    <property type="entry name" value="Heme-dependent peroxidases"/>
    <property type="match status" value="1"/>
</dbReference>
<keyword evidence="8" id="KW-1185">Reference proteome</keyword>
<dbReference type="InterPro" id="IPR010255">
    <property type="entry name" value="Haem_peroxidase_sf"/>
</dbReference>
<dbReference type="EMBL" id="JAAMPI010000569">
    <property type="protein sequence ID" value="KAF4630266.1"/>
    <property type="molecule type" value="Genomic_DNA"/>
</dbReference>
<dbReference type="Gene3D" id="1.10.520.10">
    <property type="match status" value="1"/>
</dbReference>
<evidence type="ECO:0008006" key="9">
    <source>
        <dbReference type="Google" id="ProtNLM"/>
    </source>
</evidence>
<name>A0A8H4W1M3_9HELO</name>
<keyword evidence="4" id="KW-0479">Metal-binding</keyword>
<evidence type="ECO:0000256" key="1">
    <source>
        <dbReference type="ARBA" id="ARBA00001970"/>
    </source>
</evidence>
<comment type="caution">
    <text evidence="7">The sequence shown here is derived from an EMBL/GenBank/DDBJ whole genome shotgun (WGS) entry which is preliminary data.</text>
</comment>
<keyword evidence="6" id="KW-0408">Iron</keyword>
<dbReference type="PANTHER" id="PTHR30555">
    <property type="entry name" value="HYDROPEROXIDASE I, BIFUNCTIONAL CATALASE-PEROXIDASE"/>
    <property type="match status" value="1"/>
</dbReference>
<organism evidence="7 8">
    <name type="scientific">Cudoniella acicularis</name>
    <dbReference type="NCBI Taxonomy" id="354080"/>
    <lineage>
        <taxon>Eukaryota</taxon>
        <taxon>Fungi</taxon>
        <taxon>Dikarya</taxon>
        <taxon>Ascomycota</taxon>
        <taxon>Pezizomycotina</taxon>
        <taxon>Leotiomycetes</taxon>
        <taxon>Helotiales</taxon>
        <taxon>Tricladiaceae</taxon>
        <taxon>Cudoniella</taxon>
    </lineage>
</organism>
<gene>
    <name evidence="7" type="ORF">G7Y89_g7875</name>
</gene>
<comment type="cofactor">
    <cofactor evidence="1">
        <name>heme b</name>
        <dbReference type="ChEBI" id="CHEBI:60344"/>
    </cofactor>
</comment>
<dbReference type="PANTHER" id="PTHR30555:SF0">
    <property type="entry name" value="CATALASE-PEROXIDASE"/>
    <property type="match status" value="1"/>
</dbReference>
<dbReference type="Gene3D" id="1.10.420.10">
    <property type="entry name" value="Peroxidase, domain 2"/>
    <property type="match status" value="1"/>
</dbReference>
<accession>A0A8H4W1M3</accession>
<evidence type="ECO:0000256" key="5">
    <source>
        <dbReference type="ARBA" id="ARBA00023002"/>
    </source>
</evidence>
<dbReference type="GO" id="GO:0020037">
    <property type="term" value="F:heme binding"/>
    <property type="evidence" value="ECO:0007669"/>
    <property type="project" value="InterPro"/>
</dbReference>
<evidence type="ECO:0000313" key="8">
    <source>
        <dbReference type="Proteomes" id="UP000566819"/>
    </source>
</evidence>